<dbReference type="PANTHER" id="PTHR10989:SF16">
    <property type="entry name" value="AT02829P-RELATED"/>
    <property type="match status" value="1"/>
</dbReference>
<evidence type="ECO:0000256" key="5">
    <source>
        <dbReference type="SAM" id="Phobius"/>
    </source>
</evidence>
<dbReference type="Pfam" id="PF04750">
    <property type="entry name" value="Far-17a_AIG1"/>
    <property type="match status" value="1"/>
</dbReference>
<keyword evidence="3 5" id="KW-1133">Transmembrane helix</keyword>
<organism evidence="6 7">
    <name type="scientific">Thanatephorus cucumeris (strain AG1-IB / isolate 7/3/14)</name>
    <name type="common">Lettuce bottom rot fungus</name>
    <name type="synonym">Rhizoctonia solani</name>
    <dbReference type="NCBI Taxonomy" id="1108050"/>
    <lineage>
        <taxon>Eukaryota</taxon>
        <taxon>Fungi</taxon>
        <taxon>Dikarya</taxon>
        <taxon>Basidiomycota</taxon>
        <taxon>Agaricomycotina</taxon>
        <taxon>Agaricomycetes</taxon>
        <taxon>Cantharellales</taxon>
        <taxon>Ceratobasidiaceae</taxon>
        <taxon>Rhizoctonia</taxon>
        <taxon>Rhizoctonia solani AG-1</taxon>
    </lineage>
</organism>
<feature type="transmembrane region" description="Helical" evidence="5">
    <location>
        <begin position="108"/>
        <end position="132"/>
    </location>
</feature>
<feature type="transmembrane region" description="Helical" evidence="5">
    <location>
        <begin position="267"/>
        <end position="288"/>
    </location>
</feature>
<evidence type="ECO:0000313" key="6">
    <source>
        <dbReference type="EMBL" id="CEL51871.1"/>
    </source>
</evidence>
<protein>
    <submittedName>
        <fullName evidence="6">UPF0641 membrane protein</fullName>
    </submittedName>
</protein>
<dbReference type="EMBL" id="LN679100">
    <property type="protein sequence ID" value="CEL51871.1"/>
    <property type="molecule type" value="Genomic_DNA"/>
</dbReference>
<dbReference type="AlphaFoldDB" id="A0A0B7F1E2"/>
<feature type="transmembrane region" description="Helical" evidence="5">
    <location>
        <begin position="202"/>
        <end position="219"/>
    </location>
</feature>
<keyword evidence="7" id="KW-1185">Reference proteome</keyword>
<comment type="subcellular location">
    <subcellularLocation>
        <location evidence="1">Endomembrane system</location>
        <topology evidence="1">Multi-pass membrane protein</topology>
    </subcellularLocation>
</comment>
<dbReference type="OrthoDB" id="1898221at2759"/>
<keyword evidence="2 5" id="KW-0812">Transmembrane</keyword>
<dbReference type="GO" id="GO:0016020">
    <property type="term" value="C:membrane"/>
    <property type="evidence" value="ECO:0007669"/>
    <property type="project" value="InterPro"/>
</dbReference>
<feature type="transmembrane region" description="Helical" evidence="5">
    <location>
        <begin position="144"/>
        <end position="163"/>
    </location>
</feature>
<dbReference type="InterPro" id="IPR006838">
    <property type="entry name" value="ADTRP_AIG1"/>
</dbReference>
<evidence type="ECO:0000256" key="2">
    <source>
        <dbReference type="ARBA" id="ARBA00022692"/>
    </source>
</evidence>
<dbReference type="PANTHER" id="PTHR10989">
    <property type="entry name" value="ANDROGEN-INDUCED PROTEIN 1-RELATED"/>
    <property type="match status" value="1"/>
</dbReference>
<gene>
    <name evidence="6" type="ORF">RSOLAG1IB_00408</name>
</gene>
<name>A0A0B7F1E2_THACB</name>
<evidence type="ECO:0000256" key="1">
    <source>
        <dbReference type="ARBA" id="ARBA00004127"/>
    </source>
</evidence>
<dbReference type="GO" id="GO:0012505">
    <property type="term" value="C:endomembrane system"/>
    <property type="evidence" value="ECO:0007669"/>
    <property type="project" value="UniProtKB-SubCell"/>
</dbReference>
<accession>A0A0B7F1E2</accession>
<proteinExistence type="predicted"/>
<evidence type="ECO:0000256" key="4">
    <source>
        <dbReference type="ARBA" id="ARBA00023136"/>
    </source>
</evidence>
<evidence type="ECO:0000313" key="7">
    <source>
        <dbReference type="Proteomes" id="UP000059188"/>
    </source>
</evidence>
<feature type="transmembrane region" description="Helical" evidence="5">
    <location>
        <begin position="62"/>
        <end position="88"/>
    </location>
</feature>
<reference evidence="6 7" key="1">
    <citation type="submission" date="2014-11" db="EMBL/GenBank/DDBJ databases">
        <authorList>
            <person name="Wibberg Daniel"/>
        </authorList>
    </citation>
    <scope>NUCLEOTIDE SEQUENCE [LARGE SCALE GENOMIC DNA]</scope>
    <source>
        <strain evidence="6">Rhizoctonia solani AG1-IB 7/3/14</strain>
    </source>
</reference>
<feature type="transmembrane region" description="Helical" evidence="5">
    <location>
        <begin position="231"/>
        <end position="247"/>
    </location>
</feature>
<sequence length="315" mass="34573">MFEPVSGCLNRGGRCQWHNCKSSLTSRPPVFVFDRAARGKHNYIKAYGLAALSESSLRPSNIILFTMSFKPIPAVFHAASMSIMAYGFMSLSTVTSNEWISKQTGGHWQFLTILGLAAAWITIALSLLGDLFPFSQSINGVKRSLLMISLPVSIIVSGIYWTLMLAFPHLILPPIETSSEPIEPSSAPEAPQFYRIPLKMDLALHLAPSASLVLDFFVLERKYTARQLRAQAPLLATVAAISYAAWAEYCASKNGAFPYPFLTISPFPIRVVIYAATTLIAYLSLLILNYVHPRQALATGVDAIEKPVSPKAFSN</sequence>
<dbReference type="Proteomes" id="UP000059188">
    <property type="component" value="Unassembled WGS sequence"/>
</dbReference>
<evidence type="ECO:0000256" key="3">
    <source>
        <dbReference type="ARBA" id="ARBA00022989"/>
    </source>
</evidence>
<keyword evidence="4 5" id="KW-0472">Membrane</keyword>